<dbReference type="OrthoDB" id="10253869at2759"/>
<dbReference type="EMBL" id="KN848070">
    <property type="protein sequence ID" value="KIX98820.1"/>
    <property type="molecule type" value="Genomic_DNA"/>
</dbReference>
<dbReference type="GO" id="GO:0005777">
    <property type="term" value="C:peroxisome"/>
    <property type="evidence" value="ECO:0007669"/>
    <property type="project" value="TreeGrafter"/>
</dbReference>
<reference evidence="8 9" key="1">
    <citation type="submission" date="2015-01" db="EMBL/GenBank/DDBJ databases">
        <title>The Genome Sequence of Fonsecaea multimorphosa CBS 102226.</title>
        <authorList>
            <consortium name="The Broad Institute Genomics Platform"/>
            <person name="Cuomo C."/>
            <person name="de Hoog S."/>
            <person name="Gorbushina A."/>
            <person name="Stielow B."/>
            <person name="Teixiera M."/>
            <person name="Abouelleil A."/>
            <person name="Chapman S.B."/>
            <person name="Priest M."/>
            <person name="Young S.K."/>
            <person name="Wortman J."/>
            <person name="Nusbaum C."/>
            <person name="Birren B."/>
        </authorList>
    </citation>
    <scope>NUCLEOTIDE SEQUENCE [LARGE SCALE GENOMIC DNA]</scope>
    <source>
        <strain evidence="8 9">CBS 102226</strain>
    </source>
</reference>
<dbReference type="InterPro" id="IPR025110">
    <property type="entry name" value="AMP-bd_C"/>
</dbReference>
<protein>
    <submittedName>
        <fullName evidence="8">Uncharacterized protein</fullName>
    </submittedName>
</protein>
<sequence>MALPVAATVAFVLGGAAYLDAKYQVRHDYATGSLVGNARRARNFVEQRAAENKLLISQILQSRAENPKEADEVFLLFEDRSFTWRTFWGATKRIANWLIEDSATGGVGVQKGDIVAMDGGNSPEYVMLWFAIEAVGASPAFINCNLTGTPLTHCVKLCDSKVLIADVAIRGLVDPVRQGLEGDGVRVLWYHTDFFDELKVDKPLPKDRQCGHKPGGIAGLIYTSGTTGLPKATVMTKGREINTARTIALYLRLKPGVRMYTALPLYHGSAHSLCVIPAIYAGSTVVLGRKFSHKTFWPEVRSSGAHIIQYVGEMCRYLVNAPPHPDDRNHNVRRALGNGMRPDVWEAFRQRFGVETINEFYGATEGVGTCFNENRGPFGRNAVTRRGLLWHLMNGHREVRVQINIETEEVVRGPDGFAVRSKIGEAGELLSKLDPAAPNTTFAGYYKNKPAGDKRMISDVFQKGDLWFRSGDLTREDADGCVYFVDRLGDTFRWKSENVSTNEVAECLVHFEQVAEVNVYGVEVPNADGRAGCAAIVLAEGLSEDTFDFGGFARHALETLPRYAVPIFIRVVKEIQYTGTMKMEKAKMRKEGIDPDKIHAAAQAGGTPDSVYWLPPGKQAYVPFTVADWVSVKKGGVKL</sequence>
<evidence type="ECO:0000256" key="4">
    <source>
        <dbReference type="ARBA" id="ARBA00022840"/>
    </source>
</evidence>
<evidence type="ECO:0000256" key="1">
    <source>
        <dbReference type="ARBA" id="ARBA00006432"/>
    </source>
</evidence>
<accession>A0A0D2HAC0</accession>
<gene>
    <name evidence="8" type="ORF">Z520_05281</name>
</gene>
<dbReference type="PANTHER" id="PTHR43107:SF15">
    <property type="entry name" value="FATTY ACID TRANSPORT PROTEIN 3, ISOFORM A"/>
    <property type="match status" value="1"/>
</dbReference>
<feature type="chain" id="PRO_5002259374" evidence="5">
    <location>
        <begin position="22"/>
        <end position="639"/>
    </location>
</feature>
<organism evidence="8 9">
    <name type="scientific">Fonsecaea multimorphosa CBS 102226</name>
    <dbReference type="NCBI Taxonomy" id="1442371"/>
    <lineage>
        <taxon>Eukaryota</taxon>
        <taxon>Fungi</taxon>
        <taxon>Dikarya</taxon>
        <taxon>Ascomycota</taxon>
        <taxon>Pezizomycotina</taxon>
        <taxon>Eurotiomycetes</taxon>
        <taxon>Chaetothyriomycetidae</taxon>
        <taxon>Chaetothyriales</taxon>
        <taxon>Herpotrichiellaceae</taxon>
        <taxon>Fonsecaea</taxon>
    </lineage>
</organism>
<keyword evidence="3" id="KW-0547">Nucleotide-binding</keyword>
<keyword evidence="4" id="KW-0067">ATP-binding</keyword>
<keyword evidence="5" id="KW-0732">Signal</keyword>
<dbReference type="InterPro" id="IPR045851">
    <property type="entry name" value="AMP-bd_C_sf"/>
</dbReference>
<keyword evidence="2" id="KW-0436">Ligase</keyword>
<dbReference type="PANTHER" id="PTHR43107">
    <property type="entry name" value="LONG-CHAIN FATTY ACID TRANSPORT PROTEIN"/>
    <property type="match status" value="1"/>
</dbReference>
<dbReference type="Gene3D" id="3.40.50.12780">
    <property type="entry name" value="N-terminal domain of ligase-like"/>
    <property type="match status" value="1"/>
</dbReference>
<dbReference type="PROSITE" id="PS00455">
    <property type="entry name" value="AMP_BINDING"/>
    <property type="match status" value="1"/>
</dbReference>
<dbReference type="RefSeq" id="XP_016632943.1">
    <property type="nucleotide sequence ID" value="XM_016775784.1"/>
</dbReference>
<dbReference type="InterPro" id="IPR020845">
    <property type="entry name" value="AMP-binding_CS"/>
</dbReference>
<dbReference type="Pfam" id="PF13193">
    <property type="entry name" value="AMP-binding_C"/>
    <property type="match status" value="1"/>
</dbReference>
<proteinExistence type="inferred from homology"/>
<dbReference type="GO" id="GO:0005524">
    <property type="term" value="F:ATP binding"/>
    <property type="evidence" value="ECO:0007669"/>
    <property type="project" value="UniProtKB-KW"/>
</dbReference>
<dbReference type="InterPro" id="IPR000873">
    <property type="entry name" value="AMP-dep_synth/lig_dom"/>
</dbReference>
<dbReference type="SUPFAM" id="SSF56801">
    <property type="entry name" value="Acetyl-CoA synthetase-like"/>
    <property type="match status" value="1"/>
</dbReference>
<evidence type="ECO:0000256" key="2">
    <source>
        <dbReference type="ARBA" id="ARBA00022598"/>
    </source>
</evidence>
<dbReference type="GO" id="GO:0044539">
    <property type="term" value="P:long-chain fatty acid import into cell"/>
    <property type="evidence" value="ECO:0007669"/>
    <property type="project" value="TreeGrafter"/>
</dbReference>
<dbReference type="FunFam" id="3.30.300.30:FF:000002">
    <property type="entry name" value="Long-chain fatty acid transport protein 1"/>
    <property type="match status" value="1"/>
</dbReference>
<feature type="signal peptide" evidence="5">
    <location>
        <begin position="1"/>
        <end position="21"/>
    </location>
</feature>
<dbReference type="InterPro" id="IPR042099">
    <property type="entry name" value="ANL_N_sf"/>
</dbReference>
<evidence type="ECO:0000256" key="5">
    <source>
        <dbReference type="SAM" id="SignalP"/>
    </source>
</evidence>
<evidence type="ECO:0000259" key="6">
    <source>
        <dbReference type="Pfam" id="PF00501"/>
    </source>
</evidence>
<name>A0A0D2HAC0_9EURO</name>
<dbReference type="VEuPathDB" id="FungiDB:Z520_05281"/>
<dbReference type="Pfam" id="PF00501">
    <property type="entry name" value="AMP-binding"/>
    <property type="match status" value="1"/>
</dbReference>
<evidence type="ECO:0000313" key="8">
    <source>
        <dbReference type="EMBL" id="KIX98820.1"/>
    </source>
</evidence>
<dbReference type="AlphaFoldDB" id="A0A0D2HAC0"/>
<feature type="domain" description="AMP-dependent synthetase/ligase" evidence="6">
    <location>
        <begin position="68"/>
        <end position="375"/>
    </location>
</feature>
<dbReference type="STRING" id="1442371.A0A0D2HAC0"/>
<dbReference type="GO" id="GO:0005324">
    <property type="term" value="F:long-chain fatty acid transmembrane transporter activity"/>
    <property type="evidence" value="ECO:0007669"/>
    <property type="project" value="TreeGrafter"/>
</dbReference>
<evidence type="ECO:0000313" key="9">
    <source>
        <dbReference type="Proteomes" id="UP000053411"/>
    </source>
</evidence>
<evidence type="ECO:0000256" key="3">
    <source>
        <dbReference type="ARBA" id="ARBA00022741"/>
    </source>
</evidence>
<feature type="domain" description="AMP-binding enzyme C-terminal" evidence="7">
    <location>
        <begin position="503"/>
        <end position="582"/>
    </location>
</feature>
<dbReference type="GO" id="GO:0005811">
    <property type="term" value="C:lipid droplet"/>
    <property type="evidence" value="ECO:0007669"/>
    <property type="project" value="TreeGrafter"/>
</dbReference>
<dbReference type="GeneID" id="27711027"/>
<keyword evidence="9" id="KW-1185">Reference proteome</keyword>
<comment type="similarity">
    <text evidence="1">Belongs to the ATP-dependent AMP-binding enzyme family.</text>
</comment>
<dbReference type="GO" id="GO:0004467">
    <property type="term" value="F:long-chain fatty acid-CoA ligase activity"/>
    <property type="evidence" value="ECO:0007669"/>
    <property type="project" value="TreeGrafter"/>
</dbReference>
<evidence type="ECO:0000259" key="7">
    <source>
        <dbReference type="Pfam" id="PF13193"/>
    </source>
</evidence>
<dbReference type="GO" id="GO:0009898">
    <property type="term" value="C:cytoplasmic side of plasma membrane"/>
    <property type="evidence" value="ECO:0007669"/>
    <property type="project" value="TreeGrafter"/>
</dbReference>
<dbReference type="Gene3D" id="3.30.300.30">
    <property type="match status" value="1"/>
</dbReference>
<dbReference type="Proteomes" id="UP000053411">
    <property type="component" value="Unassembled WGS sequence"/>
</dbReference>